<dbReference type="PANTHER" id="PTHR14095">
    <property type="entry name" value="PHOSPHATASE 2A REGULATORY SUBUNIT-RELATED"/>
    <property type="match status" value="1"/>
</dbReference>
<evidence type="ECO:0000313" key="4">
    <source>
        <dbReference type="Proteomes" id="UP000324800"/>
    </source>
</evidence>
<feature type="compositionally biased region" description="Polar residues" evidence="2">
    <location>
        <begin position="103"/>
        <end position="113"/>
    </location>
</feature>
<dbReference type="InterPro" id="IPR011992">
    <property type="entry name" value="EF-hand-dom_pair"/>
</dbReference>
<evidence type="ECO:0000313" key="3">
    <source>
        <dbReference type="EMBL" id="KAA6362070.1"/>
    </source>
</evidence>
<comment type="caution">
    <text evidence="3">The sequence shown here is derived from an EMBL/GenBank/DDBJ whole genome shotgun (WGS) entry which is preliminary data.</text>
</comment>
<feature type="compositionally biased region" description="Low complexity" evidence="2">
    <location>
        <begin position="114"/>
        <end position="139"/>
    </location>
</feature>
<dbReference type="PROSITE" id="PS00018">
    <property type="entry name" value="EF_HAND_1"/>
    <property type="match status" value="1"/>
</dbReference>
<dbReference type="PANTHER" id="PTHR14095:SF0">
    <property type="entry name" value="MIP22305P"/>
    <property type="match status" value="1"/>
</dbReference>
<evidence type="ECO:0000256" key="2">
    <source>
        <dbReference type="SAM" id="MobiDB-lite"/>
    </source>
</evidence>
<dbReference type="InterPro" id="IPR018247">
    <property type="entry name" value="EF_Hand_1_Ca_BS"/>
</dbReference>
<dbReference type="GO" id="GO:0019888">
    <property type="term" value="F:protein phosphatase regulator activity"/>
    <property type="evidence" value="ECO:0007669"/>
    <property type="project" value="TreeGrafter"/>
</dbReference>
<feature type="region of interest" description="Disordered" evidence="2">
    <location>
        <begin position="95"/>
        <end position="148"/>
    </location>
</feature>
<sequence length="227" mass="25696">MIITFRIIDLDADGVISAWEMEQFYKDQVERLEGIDMEIVKFNDILVQCVDMIRPQRSVDEESRLERENTKRRTFLLGDQSSGYTSLLQYQNNSQTNSQSSLVPNASSPSQLTQNSNESIQTSSQNSNSQFGQPQSPSSLNKIPQFPNSQSNAAQLSQYFAQQGFAITLGDMKRSKLAGIVFNILTNLAKYINFETKDPDWERYAATEYERLSVEEDDNDDMTNAGG</sequence>
<reference evidence="3 4" key="1">
    <citation type="submission" date="2019-03" db="EMBL/GenBank/DDBJ databases">
        <title>Single cell metagenomics reveals metabolic interactions within the superorganism composed of flagellate Streblomastix strix and complex community of Bacteroidetes bacteria on its surface.</title>
        <authorList>
            <person name="Treitli S.C."/>
            <person name="Kolisko M."/>
            <person name="Husnik F."/>
            <person name="Keeling P."/>
            <person name="Hampl V."/>
        </authorList>
    </citation>
    <scope>NUCLEOTIDE SEQUENCE [LARGE SCALE GENOMIC DNA]</scope>
    <source>
        <strain evidence="3">ST1C</strain>
    </source>
</reference>
<proteinExistence type="predicted"/>
<dbReference type="EMBL" id="SNRW01024688">
    <property type="protein sequence ID" value="KAA6362070.1"/>
    <property type="molecule type" value="Genomic_DNA"/>
</dbReference>
<dbReference type="Gene3D" id="1.10.238.10">
    <property type="entry name" value="EF-hand"/>
    <property type="match status" value="1"/>
</dbReference>
<dbReference type="Proteomes" id="UP000324800">
    <property type="component" value="Unassembled WGS sequence"/>
</dbReference>
<dbReference type="AlphaFoldDB" id="A0A5J4TVL1"/>
<name>A0A5J4TVL1_9EUKA</name>
<feature type="non-terminal residue" evidence="3">
    <location>
        <position position="227"/>
    </location>
</feature>
<organism evidence="3 4">
    <name type="scientific">Streblomastix strix</name>
    <dbReference type="NCBI Taxonomy" id="222440"/>
    <lineage>
        <taxon>Eukaryota</taxon>
        <taxon>Metamonada</taxon>
        <taxon>Preaxostyla</taxon>
        <taxon>Oxymonadida</taxon>
        <taxon>Streblomastigidae</taxon>
        <taxon>Streblomastix</taxon>
    </lineage>
</organism>
<evidence type="ECO:0000256" key="1">
    <source>
        <dbReference type="ARBA" id="ARBA00022837"/>
    </source>
</evidence>
<dbReference type="GO" id="GO:0000159">
    <property type="term" value="C:protein phosphatase type 2A complex"/>
    <property type="evidence" value="ECO:0007669"/>
    <property type="project" value="TreeGrafter"/>
</dbReference>
<dbReference type="OrthoDB" id="5586at2759"/>
<keyword evidence="1" id="KW-0106">Calcium</keyword>
<protein>
    <recommendedName>
        <fullName evidence="5">EF-hand domain-containing protein</fullName>
    </recommendedName>
</protein>
<gene>
    <name evidence="3" type="ORF">EZS28_042403</name>
</gene>
<dbReference type="SUPFAM" id="SSF47473">
    <property type="entry name" value="EF-hand"/>
    <property type="match status" value="1"/>
</dbReference>
<evidence type="ECO:0008006" key="5">
    <source>
        <dbReference type="Google" id="ProtNLM"/>
    </source>
</evidence>
<accession>A0A5J4TVL1</accession>